<dbReference type="Gene3D" id="1.10.287.70">
    <property type="match status" value="1"/>
</dbReference>
<reference evidence="11" key="1">
    <citation type="submission" date="2020-07" db="EMBL/GenBank/DDBJ databases">
        <title>Multicomponent nature underlies the extraordinary mechanical properties of spider dragline silk.</title>
        <authorList>
            <person name="Kono N."/>
            <person name="Nakamura H."/>
            <person name="Mori M."/>
            <person name="Yoshida Y."/>
            <person name="Ohtoshi R."/>
            <person name="Malay A.D."/>
            <person name="Moran D.A.P."/>
            <person name="Tomita M."/>
            <person name="Numata K."/>
            <person name="Arakawa K."/>
        </authorList>
    </citation>
    <scope>NUCLEOTIDE SEQUENCE</scope>
</reference>
<evidence type="ECO:0000256" key="4">
    <source>
        <dbReference type="ARBA" id="ARBA00022692"/>
    </source>
</evidence>
<keyword evidence="5 9" id="KW-1133">Transmembrane helix</keyword>
<keyword evidence="7" id="KW-0675">Receptor</keyword>
<accession>A0A8X6KBT5</accession>
<feature type="transmembrane region" description="Helical" evidence="9">
    <location>
        <begin position="114"/>
        <end position="136"/>
    </location>
</feature>
<evidence type="ECO:0000256" key="6">
    <source>
        <dbReference type="ARBA" id="ARBA00023136"/>
    </source>
</evidence>
<gene>
    <name evidence="11" type="primary">AVEN_207451_1</name>
    <name evidence="11" type="ORF">TNCT_479341</name>
</gene>
<feature type="domain" description="Ionotropic glutamate receptor C-terminal" evidence="10">
    <location>
        <begin position="83"/>
        <end position="278"/>
    </location>
</feature>
<comment type="caution">
    <text evidence="11">The sequence shown here is derived from an EMBL/GenBank/DDBJ whole genome shotgun (WGS) entry which is preliminary data.</text>
</comment>
<evidence type="ECO:0000256" key="8">
    <source>
        <dbReference type="ARBA" id="ARBA00023180"/>
    </source>
</evidence>
<dbReference type="Gene3D" id="3.40.190.10">
    <property type="entry name" value="Periplasmic binding protein-like II"/>
    <property type="match status" value="1"/>
</dbReference>
<evidence type="ECO:0000256" key="2">
    <source>
        <dbReference type="ARBA" id="ARBA00008685"/>
    </source>
</evidence>
<keyword evidence="3" id="KW-1003">Cell membrane</keyword>
<dbReference type="InterPro" id="IPR052192">
    <property type="entry name" value="Insect_Ionotropic_Sensory_Rcpt"/>
</dbReference>
<dbReference type="InterPro" id="IPR001320">
    <property type="entry name" value="Iontro_rcpt_C"/>
</dbReference>
<evidence type="ECO:0000259" key="10">
    <source>
        <dbReference type="Pfam" id="PF00060"/>
    </source>
</evidence>
<name>A0A8X6KBT5_TRICU</name>
<sequence length="329" mass="37764">MIGDLVNNKADLAWGWITQNEDRQAVVDFSTSYYITATTFGVVKPSPVPAAYAVAYPFTLPVWALIFCLLIIVPAIFLLLNVRLSYLRLFLLLFGSILNQPLNLERKSIKVTILVLTWLLFTTLISSFYSSLLLSFMTMPLEQRILQTFRELSNAIQKGKIECYTFRQGLNVPYFQSSNEEYLRFIGKVIEEKEWFTDVHTKGLAITTNKNVAIINSALFLQRKNEIPDSRPLIISDEALFLNNIAVAMRKDFCCKRRLNTMITRAIEAGLFDFYLRISHRRLSKQAENRAPKLLTILDITSALFIFVLGQSLSVLSLFLELYCGKWRK</sequence>
<dbReference type="PANTHER" id="PTHR42643">
    <property type="entry name" value="IONOTROPIC RECEPTOR 20A-RELATED"/>
    <property type="match status" value="1"/>
</dbReference>
<feature type="transmembrane region" description="Helical" evidence="9">
    <location>
        <begin position="294"/>
        <end position="320"/>
    </location>
</feature>
<dbReference type="GO" id="GO:0015276">
    <property type="term" value="F:ligand-gated monoatomic ion channel activity"/>
    <property type="evidence" value="ECO:0007669"/>
    <property type="project" value="InterPro"/>
</dbReference>
<dbReference type="Pfam" id="PF00060">
    <property type="entry name" value="Lig_chan"/>
    <property type="match status" value="1"/>
</dbReference>
<keyword evidence="4 9" id="KW-0812">Transmembrane</keyword>
<evidence type="ECO:0000256" key="7">
    <source>
        <dbReference type="ARBA" id="ARBA00023170"/>
    </source>
</evidence>
<evidence type="ECO:0000256" key="3">
    <source>
        <dbReference type="ARBA" id="ARBA00022475"/>
    </source>
</evidence>
<comment type="subcellular location">
    <subcellularLocation>
        <location evidence="1">Cell membrane</location>
        <topology evidence="1">Multi-pass membrane protein</topology>
    </subcellularLocation>
</comment>
<dbReference type="SUPFAM" id="SSF53850">
    <property type="entry name" value="Periplasmic binding protein-like II"/>
    <property type="match status" value="1"/>
</dbReference>
<dbReference type="Proteomes" id="UP000887116">
    <property type="component" value="Unassembled WGS sequence"/>
</dbReference>
<comment type="similarity">
    <text evidence="2">Belongs to the glutamate-gated ion channel (TC 1.A.10.1) family.</text>
</comment>
<evidence type="ECO:0000256" key="9">
    <source>
        <dbReference type="SAM" id="Phobius"/>
    </source>
</evidence>
<evidence type="ECO:0000256" key="5">
    <source>
        <dbReference type="ARBA" id="ARBA00022989"/>
    </source>
</evidence>
<evidence type="ECO:0000256" key="1">
    <source>
        <dbReference type="ARBA" id="ARBA00004651"/>
    </source>
</evidence>
<evidence type="ECO:0000313" key="11">
    <source>
        <dbReference type="EMBL" id="GFQ71345.1"/>
    </source>
</evidence>
<proteinExistence type="inferred from homology"/>
<evidence type="ECO:0000313" key="12">
    <source>
        <dbReference type="Proteomes" id="UP000887116"/>
    </source>
</evidence>
<keyword evidence="12" id="KW-1185">Reference proteome</keyword>
<dbReference type="EMBL" id="BMAO01021016">
    <property type="protein sequence ID" value="GFQ71345.1"/>
    <property type="molecule type" value="Genomic_DNA"/>
</dbReference>
<keyword evidence="8" id="KW-0325">Glycoprotein</keyword>
<feature type="transmembrane region" description="Helical" evidence="9">
    <location>
        <begin position="54"/>
        <end position="79"/>
    </location>
</feature>
<dbReference type="OrthoDB" id="10499499at2759"/>
<dbReference type="GO" id="GO:0050906">
    <property type="term" value="P:detection of stimulus involved in sensory perception"/>
    <property type="evidence" value="ECO:0007669"/>
    <property type="project" value="UniProtKB-ARBA"/>
</dbReference>
<dbReference type="AlphaFoldDB" id="A0A8X6KBT5"/>
<dbReference type="GO" id="GO:0005886">
    <property type="term" value="C:plasma membrane"/>
    <property type="evidence" value="ECO:0007669"/>
    <property type="project" value="UniProtKB-SubCell"/>
</dbReference>
<dbReference type="PANTHER" id="PTHR42643:SF39">
    <property type="entry name" value="IONOTROPIC RECEPTOR 56A-RELATED"/>
    <property type="match status" value="1"/>
</dbReference>
<keyword evidence="6 9" id="KW-0472">Membrane</keyword>
<organism evidence="11 12">
    <name type="scientific">Trichonephila clavata</name>
    <name type="common">Joro spider</name>
    <name type="synonym">Nephila clavata</name>
    <dbReference type="NCBI Taxonomy" id="2740835"/>
    <lineage>
        <taxon>Eukaryota</taxon>
        <taxon>Metazoa</taxon>
        <taxon>Ecdysozoa</taxon>
        <taxon>Arthropoda</taxon>
        <taxon>Chelicerata</taxon>
        <taxon>Arachnida</taxon>
        <taxon>Araneae</taxon>
        <taxon>Araneomorphae</taxon>
        <taxon>Entelegynae</taxon>
        <taxon>Araneoidea</taxon>
        <taxon>Nephilidae</taxon>
        <taxon>Trichonephila</taxon>
    </lineage>
</organism>
<protein>
    <submittedName>
        <fullName evidence="11">Lig_chan-Glu_bd domain-containing protein</fullName>
    </submittedName>
</protein>